<feature type="coiled-coil region" evidence="10">
    <location>
        <begin position="199"/>
        <end position="226"/>
    </location>
</feature>
<comment type="caution">
    <text evidence="12">The sequence shown here is derived from an EMBL/GenBank/DDBJ whole genome shotgun (WGS) entry which is preliminary data.</text>
</comment>
<keyword evidence="10" id="KW-0175">Coiled coil</keyword>
<dbReference type="CDD" id="cd03241">
    <property type="entry name" value="ABC_RecN"/>
    <property type="match status" value="2"/>
</dbReference>
<evidence type="ECO:0000259" key="11">
    <source>
        <dbReference type="Pfam" id="PF02463"/>
    </source>
</evidence>
<evidence type="ECO:0000256" key="10">
    <source>
        <dbReference type="SAM" id="Coils"/>
    </source>
</evidence>
<keyword evidence="5 9" id="KW-0227">DNA damage</keyword>
<name>A0ABR8H2U0_NOSPU</name>
<evidence type="ECO:0000313" key="12">
    <source>
        <dbReference type="EMBL" id="MBD2610127.1"/>
    </source>
</evidence>
<dbReference type="EMBL" id="JACJTC010000002">
    <property type="protein sequence ID" value="MBD2610127.1"/>
    <property type="molecule type" value="Genomic_DNA"/>
</dbReference>
<evidence type="ECO:0000256" key="3">
    <source>
        <dbReference type="ARBA" id="ARBA00021315"/>
    </source>
</evidence>
<organism evidence="12 13">
    <name type="scientific">Nostoc punctiforme FACHB-252</name>
    <dbReference type="NCBI Taxonomy" id="1357509"/>
    <lineage>
        <taxon>Bacteria</taxon>
        <taxon>Bacillati</taxon>
        <taxon>Cyanobacteriota</taxon>
        <taxon>Cyanophyceae</taxon>
        <taxon>Nostocales</taxon>
        <taxon>Nostocaceae</taxon>
        <taxon>Nostoc</taxon>
    </lineage>
</organism>
<dbReference type="PANTHER" id="PTHR11059">
    <property type="entry name" value="DNA REPAIR PROTEIN RECN"/>
    <property type="match status" value="1"/>
</dbReference>
<dbReference type="NCBIfam" id="TIGR00634">
    <property type="entry name" value="recN"/>
    <property type="match status" value="1"/>
</dbReference>
<protein>
    <recommendedName>
        <fullName evidence="3 9">DNA repair protein RecN</fullName>
    </recommendedName>
    <alternativeName>
        <fullName evidence="8 9">Recombination protein N</fullName>
    </alternativeName>
</protein>
<gene>
    <name evidence="12" type="primary">recN</name>
    <name evidence="12" type="ORF">H6G94_02365</name>
</gene>
<keyword evidence="13" id="KW-1185">Reference proteome</keyword>
<dbReference type="PANTHER" id="PTHR11059:SF0">
    <property type="entry name" value="DNA REPAIR PROTEIN RECN"/>
    <property type="match status" value="1"/>
</dbReference>
<proteinExistence type="inferred from homology"/>
<dbReference type="InterPro" id="IPR003395">
    <property type="entry name" value="RecF/RecN/SMC_N"/>
</dbReference>
<evidence type="ECO:0000256" key="1">
    <source>
        <dbReference type="ARBA" id="ARBA00003618"/>
    </source>
</evidence>
<dbReference type="Proteomes" id="UP000606396">
    <property type="component" value="Unassembled WGS sequence"/>
</dbReference>
<keyword evidence="6" id="KW-0067">ATP-binding</keyword>
<feature type="domain" description="RecF/RecN/SMC N-terminal" evidence="11">
    <location>
        <begin position="5"/>
        <end position="514"/>
    </location>
</feature>
<evidence type="ECO:0000313" key="13">
    <source>
        <dbReference type="Proteomes" id="UP000606396"/>
    </source>
</evidence>
<reference evidence="12 13" key="1">
    <citation type="journal article" date="2020" name="ISME J.">
        <title>Comparative genomics reveals insights into cyanobacterial evolution and habitat adaptation.</title>
        <authorList>
            <person name="Chen M.Y."/>
            <person name="Teng W.K."/>
            <person name="Zhao L."/>
            <person name="Hu C.X."/>
            <person name="Zhou Y.K."/>
            <person name="Han B.P."/>
            <person name="Song L.R."/>
            <person name="Shu W.S."/>
        </authorList>
    </citation>
    <scope>NUCLEOTIDE SEQUENCE [LARGE SCALE GENOMIC DNA]</scope>
    <source>
        <strain evidence="12 13">FACHB-252</strain>
    </source>
</reference>
<evidence type="ECO:0000256" key="5">
    <source>
        <dbReference type="ARBA" id="ARBA00022763"/>
    </source>
</evidence>
<dbReference type="Gene3D" id="3.40.50.300">
    <property type="entry name" value="P-loop containing nucleotide triphosphate hydrolases"/>
    <property type="match status" value="2"/>
</dbReference>
<dbReference type="PIRSF" id="PIRSF003128">
    <property type="entry name" value="RecN"/>
    <property type="match status" value="1"/>
</dbReference>
<dbReference type="InterPro" id="IPR004604">
    <property type="entry name" value="DNA_recomb/repair_RecN"/>
</dbReference>
<comment type="function">
    <text evidence="1 9">May be involved in recombinational repair of damaged DNA.</text>
</comment>
<dbReference type="InterPro" id="IPR027417">
    <property type="entry name" value="P-loop_NTPase"/>
</dbReference>
<dbReference type="RefSeq" id="WP_190948178.1">
    <property type="nucleotide sequence ID" value="NZ_JACJTC010000002.1"/>
</dbReference>
<keyword evidence="7 9" id="KW-0234">DNA repair</keyword>
<accession>A0ABR8H2U0</accession>
<dbReference type="SUPFAM" id="SSF52540">
    <property type="entry name" value="P-loop containing nucleoside triphosphate hydrolases"/>
    <property type="match status" value="1"/>
</dbReference>
<dbReference type="Pfam" id="PF02463">
    <property type="entry name" value="SMC_N"/>
    <property type="match status" value="1"/>
</dbReference>
<comment type="similarity">
    <text evidence="2 9">Belongs to the RecN family.</text>
</comment>
<evidence type="ECO:0000256" key="2">
    <source>
        <dbReference type="ARBA" id="ARBA00009441"/>
    </source>
</evidence>
<sequence>MLLCLRIENFALIDQLELEFGAGLNVLTGETGAGKSIILDAIDAALGGKVSSRVIRTGTSRAVVEATFTSNPPLAAWLTEQEIDLLDENCVVISREISATASNVRSRSRVNGVLVNRQVMVGLRDRLVEITAQGQTVQVGQSAQVRDWLDLYGGDSLMQQRQKVANSFNAYQQAHLALEKRRTSERERLQQLDLLAYQVQELGAANLSEANELEQLAQERERLNHVVDLQQMSYKIYQALYQNDDETPAAADLLGDSEATLNDMVEYDTQLQPLLELVRDAQAAVMEVGRQINAYGDSLEADPQRLEEVEERVRELKQICRKYGPTLTEAIAYYQRIQAELALLNDSEQSIESLEQQEKACLEKLTETSHRLTQLRSKAAANLESRLISELKPLAMEKVKFQVEILPTFPTAMGADKITFMFSPNPGEPLQPLTEIASGGEMSRFLLALKACFSQVDAAGTMVFDEIDVGVSGRVAQAIAEKLHQLSQRNQVLCVTHQPLVAAMADRHFRVDKQTINQDKGKKANNGSGEQRTVVRVTALDNLTTRREELAQLAGGKSASDAIAFAESLLLQAANHRRGEQI</sequence>
<evidence type="ECO:0000256" key="4">
    <source>
        <dbReference type="ARBA" id="ARBA00022741"/>
    </source>
</evidence>
<keyword evidence="4" id="KW-0547">Nucleotide-binding</keyword>
<evidence type="ECO:0000256" key="7">
    <source>
        <dbReference type="ARBA" id="ARBA00023204"/>
    </source>
</evidence>
<evidence type="ECO:0000256" key="6">
    <source>
        <dbReference type="ARBA" id="ARBA00022840"/>
    </source>
</evidence>
<evidence type="ECO:0000256" key="8">
    <source>
        <dbReference type="ARBA" id="ARBA00033408"/>
    </source>
</evidence>
<feature type="coiled-coil region" evidence="10">
    <location>
        <begin position="337"/>
        <end position="364"/>
    </location>
</feature>
<evidence type="ECO:0000256" key="9">
    <source>
        <dbReference type="PIRNR" id="PIRNR003128"/>
    </source>
</evidence>